<protein>
    <submittedName>
        <fullName evidence="2">DUF2752 domain-containing protein</fullName>
    </submittedName>
</protein>
<feature type="transmembrane region" description="Helical" evidence="1">
    <location>
        <begin position="80"/>
        <end position="99"/>
    </location>
</feature>
<dbReference type="Proteomes" id="UP001255246">
    <property type="component" value="Unassembled WGS sequence"/>
</dbReference>
<comment type="caution">
    <text evidence="2">The sequence shown here is derived from an EMBL/GenBank/DDBJ whole genome shotgun (WGS) entry which is preliminary data.</text>
</comment>
<accession>A0ABU3ADI6</accession>
<keyword evidence="1" id="KW-0812">Transmembrane</keyword>
<keyword evidence="1" id="KW-0472">Membrane</keyword>
<feature type="transmembrane region" description="Helical" evidence="1">
    <location>
        <begin position="46"/>
        <end position="68"/>
    </location>
</feature>
<evidence type="ECO:0000256" key="1">
    <source>
        <dbReference type="SAM" id="Phobius"/>
    </source>
</evidence>
<dbReference type="Pfam" id="PF10825">
    <property type="entry name" value="DUF2752"/>
    <property type="match status" value="1"/>
</dbReference>
<evidence type="ECO:0000313" key="2">
    <source>
        <dbReference type="EMBL" id="MDT0606961.1"/>
    </source>
</evidence>
<keyword evidence="1" id="KW-1133">Transmembrane helix</keyword>
<proteinExistence type="predicted"/>
<evidence type="ECO:0000313" key="3">
    <source>
        <dbReference type="Proteomes" id="UP001255246"/>
    </source>
</evidence>
<name>A0ABU3ADI6_9FLAO</name>
<sequence>MNATENIAYMGLQDYMLPCASKQILGFDCPGCGLQRSVLLLFQGEFLAAFEMYPAIYTLIPLILLIVVNKLFSLKIGGNILLIALSISSVFLILANFIFKLLH</sequence>
<dbReference type="InterPro" id="IPR021215">
    <property type="entry name" value="DUF2752"/>
</dbReference>
<reference evidence="2 3" key="1">
    <citation type="submission" date="2023-09" db="EMBL/GenBank/DDBJ databases">
        <authorList>
            <person name="Rey-Velasco X."/>
        </authorList>
    </citation>
    <scope>NUCLEOTIDE SEQUENCE [LARGE SCALE GENOMIC DNA]</scope>
    <source>
        <strain evidence="2 3">F388</strain>
    </source>
</reference>
<gene>
    <name evidence="2" type="ORF">RM706_07965</name>
</gene>
<organism evidence="2 3">
    <name type="scientific">Croceitalea rosinachiae</name>
    <dbReference type="NCBI Taxonomy" id="3075596"/>
    <lineage>
        <taxon>Bacteria</taxon>
        <taxon>Pseudomonadati</taxon>
        <taxon>Bacteroidota</taxon>
        <taxon>Flavobacteriia</taxon>
        <taxon>Flavobacteriales</taxon>
        <taxon>Flavobacteriaceae</taxon>
        <taxon>Croceitalea</taxon>
    </lineage>
</organism>
<keyword evidence="3" id="KW-1185">Reference proteome</keyword>
<dbReference type="EMBL" id="JAVRHR010000002">
    <property type="protein sequence ID" value="MDT0606961.1"/>
    <property type="molecule type" value="Genomic_DNA"/>
</dbReference>
<dbReference type="RefSeq" id="WP_311350526.1">
    <property type="nucleotide sequence ID" value="NZ_JAVRHR010000002.1"/>
</dbReference>